<dbReference type="PANTHER" id="PTHR30518">
    <property type="entry name" value="ENDOLYTIC MUREIN TRANSGLYCOSYLASE"/>
    <property type="match status" value="1"/>
</dbReference>
<organism evidence="8 9">
    <name type="scientific">Acetobacter syzygii</name>
    <dbReference type="NCBI Taxonomy" id="146476"/>
    <lineage>
        <taxon>Bacteria</taxon>
        <taxon>Pseudomonadati</taxon>
        <taxon>Pseudomonadota</taxon>
        <taxon>Alphaproteobacteria</taxon>
        <taxon>Acetobacterales</taxon>
        <taxon>Acetobacteraceae</taxon>
        <taxon>Acetobacter</taxon>
    </lineage>
</organism>
<dbReference type="GO" id="GO:0071555">
    <property type="term" value="P:cell wall organization"/>
    <property type="evidence" value="ECO:0007669"/>
    <property type="project" value="UniProtKB-KW"/>
</dbReference>
<evidence type="ECO:0000313" key="8">
    <source>
        <dbReference type="EMBL" id="PAL28393.1"/>
    </source>
</evidence>
<dbReference type="OrthoDB" id="9814591at2"/>
<evidence type="ECO:0000256" key="1">
    <source>
        <dbReference type="ARBA" id="ARBA00022475"/>
    </source>
</evidence>
<evidence type="ECO:0000256" key="7">
    <source>
        <dbReference type="HAMAP-Rule" id="MF_02065"/>
    </source>
</evidence>
<comment type="caution">
    <text evidence="8">The sequence shown here is derived from an EMBL/GenBank/DDBJ whole genome shotgun (WGS) entry which is preliminary data.</text>
</comment>
<evidence type="ECO:0000256" key="6">
    <source>
        <dbReference type="ARBA" id="ARBA00023316"/>
    </source>
</evidence>
<comment type="subcellular location">
    <subcellularLocation>
        <location evidence="7">Cell inner membrane</location>
        <topology evidence="7">Single-pass membrane protein</topology>
    </subcellularLocation>
</comment>
<keyword evidence="9" id="KW-1185">Reference proteome</keyword>
<keyword evidence="1 7" id="KW-1003">Cell membrane</keyword>
<comment type="function">
    <text evidence="7">Functions as a peptidoglycan terminase that cleaves nascent peptidoglycan strands endolytically to terminate their elongation.</text>
</comment>
<dbReference type="EC" id="4.2.2.29" evidence="7"/>
<protein>
    <recommendedName>
        <fullName evidence="7">Endolytic murein transglycosylase</fullName>
        <ecNumber evidence="7">4.2.2.29</ecNumber>
    </recommendedName>
    <alternativeName>
        <fullName evidence="7">Peptidoglycan lytic transglycosylase</fullName>
    </alternativeName>
    <alternativeName>
        <fullName evidence="7">Peptidoglycan polymerization terminase</fullName>
    </alternativeName>
</protein>
<gene>
    <name evidence="7" type="primary">mltG</name>
    <name evidence="8" type="ORF">B9K05_03715</name>
</gene>
<dbReference type="RefSeq" id="WP_095350852.1">
    <property type="nucleotide sequence ID" value="NZ_NDFO01000001.1"/>
</dbReference>
<dbReference type="Proteomes" id="UP000216033">
    <property type="component" value="Unassembled WGS sequence"/>
</dbReference>
<evidence type="ECO:0000256" key="2">
    <source>
        <dbReference type="ARBA" id="ARBA00022692"/>
    </source>
</evidence>
<comment type="catalytic activity">
    <reaction evidence="7">
        <text>a peptidoglycan chain = a peptidoglycan chain with N-acetyl-1,6-anhydromuramyl-[peptide] at the reducing end + a peptidoglycan chain with N-acetylglucosamine at the non-reducing end.</text>
        <dbReference type="EC" id="4.2.2.29"/>
    </reaction>
</comment>
<feature type="site" description="Important for catalytic activity" evidence="7">
    <location>
        <position position="223"/>
    </location>
</feature>
<dbReference type="GO" id="GO:0009252">
    <property type="term" value="P:peptidoglycan biosynthetic process"/>
    <property type="evidence" value="ECO:0007669"/>
    <property type="project" value="UniProtKB-UniRule"/>
</dbReference>
<dbReference type="HAMAP" id="MF_02065">
    <property type="entry name" value="MltG"/>
    <property type="match status" value="1"/>
</dbReference>
<evidence type="ECO:0000256" key="4">
    <source>
        <dbReference type="ARBA" id="ARBA00023136"/>
    </source>
</evidence>
<dbReference type="CDD" id="cd08010">
    <property type="entry name" value="MltG_like"/>
    <property type="match status" value="1"/>
</dbReference>
<dbReference type="Pfam" id="PF02618">
    <property type="entry name" value="YceG"/>
    <property type="match status" value="1"/>
</dbReference>
<dbReference type="EMBL" id="NDFP01000002">
    <property type="protein sequence ID" value="PAL28393.1"/>
    <property type="molecule type" value="Genomic_DNA"/>
</dbReference>
<keyword evidence="7" id="KW-0997">Cell inner membrane</keyword>
<dbReference type="AlphaFoldDB" id="A0A270BTU7"/>
<evidence type="ECO:0000313" key="9">
    <source>
        <dbReference type="Proteomes" id="UP000216033"/>
    </source>
</evidence>
<feature type="transmembrane region" description="Helical" evidence="7">
    <location>
        <begin position="21"/>
        <end position="46"/>
    </location>
</feature>
<proteinExistence type="inferred from homology"/>
<dbReference type="NCBIfam" id="TIGR00247">
    <property type="entry name" value="endolytic transglycosylase MltG"/>
    <property type="match status" value="1"/>
</dbReference>
<dbReference type="STRING" id="1231343.Absy_014_044"/>
<keyword evidence="2 7" id="KW-0812">Transmembrane</keyword>
<comment type="similarity">
    <text evidence="7">Belongs to the transglycosylase MltG family.</text>
</comment>
<dbReference type="Gene3D" id="3.30.160.60">
    <property type="entry name" value="Classic Zinc Finger"/>
    <property type="match status" value="1"/>
</dbReference>
<keyword evidence="6 7" id="KW-0961">Cell wall biogenesis/degradation</keyword>
<dbReference type="InterPro" id="IPR003770">
    <property type="entry name" value="MLTG-like"/>
</dbReference>
<dbReference type="GO" id="GO:0008932">
    <property type="term" value="F:lytic endotransglycosylase activity"/>
    <property type="evidence" value="ECO:0007669"/>
    <property type="project" value="UniProtKB-UniRule"/>
</dbReference>
<evidence type="ECO:0000256" key="5">
    <source>
        <dbReference type="ARBA" id="ARBA00023239"/>
    </source>
</evidence>
<keyword evidence="5 7" id="KW-0456">Lyase</keyword>
<keyword evidence="4 7" id="KW-0472">Membrane</keyword>
<dbReference type="GO" id="GO:0005886">
    <property type="term" value="C:plasma membrane"/>
    <property type="evidence" value="ECO:0007669"/>
    <property type="project" value="UniProtKB-SubCell"/>
</dbReference>
<reference evidence="8 9" key="1">
    <citation type="submission" date="2017-04" db="EMBL/GenBank/DDBJ databases">
        <title>Kefir bacterial isolates.</title>
        <authorList>
            <person name="Kim Y."/>
            <person name="Blasche S."/>
            <person name="Patil K.R."/>
        </authorList>
    </citation>
    <scope>NUCLEOTIDE SEQUENCE [LARGE SCALE GENOMIC DNA]</scope>
    <source>
        <strain evidence="8 9">KR-2</strain>
    </source>
</reference>
<accession>A0A270BTU7</accession>
<keyword evidence="3 7" id="KW-1133">Transmembrane helix</keyword>
<dbReference type="PANTHER" id="PTHR30518:SF2">
    <property type="entry name" value="ENDOLYTIC MUREIN TRANSGLYCOSYLASE"/>
    <property type="match status" value="1"/>
</dbReference>
<name>A0A270BTU7_9PROT</name>
<sequence length="345" mass="37417">MASSRKKKTSSAPSARSKLKSFLKWTGGAVFALAIGVGGAAFWGWLSYTRPGPLSNNLDVVIPHGSYTTTLNTLQNAGVIPTDWWNSRIFLSAVVMTRQDGHIHAQELSFPAGASIKQTLWILRHGKPVLHKLTIPEGLTAWQIQALVQSTPLLTGDTPLPAEGTTLPQTYTFLRNSSRKELLTQMQAGMTQTLKSIWDKRDAGLPLSSPQDLLILASIIEKETAQAIERPSVARVFYNRLQTGMKLQTDPTVIYGLTQGKLPLDRPLTHSDLQVPSAYNTYMNAGLPPGPICSPGLASLEAAAHPAAGNMLYFVANGVGGHNFSATLSDHNHNVLLLRKQKTSH</sequence>
<evidence type="ECO:0000256" key="3">
    <source>
        <dbReference type="ARBA" id="ARBA00022989"/>
    </source>
</evidence>